<dbReference type="AlphaFoldDB" id="A0A7H0LHY6"/>
<name>A0A7H0LHY6_9SPHN</name>
<dbReference type="KEGG" id="spap:H3Z74_21885"/>
<gene>
    <name evidence="1" type="ORF">H3Z74_21885</name>
</gene>
<proteinExistence type="predicted"/>
<keyword evidence="2" id="KW-1185">Reference proteome</keyword>
<reference evidence="1 2" key="1">
    <citation type="submission" date="2020-09" db="EMBL/GenBank/DDBJ databases">
        <title>Sphingomonas sp., a new species isolated from pork steak.</title>
        <authorList>
            <person name="Heidler von Heilborn D."/>
        </authorList>
    </citation>
    <scope>NUCLEOTIDE SEQUENCE [LARGE SCALE GENOMIC DNA]</scope>
    <source>
        <strain evidence="2">S8-3T</strain>
    </source>
</reference>
<protein>
    <submittedName>
        <fullName evidence="1">Conjugal transfer protein TraR</fullName>
    </submittedName>
</protein>
<evidence type="ECO:0000313" key="2">
    <source>
        <dbReference type="Proteomes" id="UP000516148"/>
    </source>
</evidence>
<organism evidence="1 2">
    <name type="scientific">Sphingomonas alpina</name>
    <dbReference type="NCBI Taxonomy" id="653931"/>
    <lineage>
        <taxon>Bacteria</taxon>
        <taxon>Pseudomonadati</taxon>
        <taxon>Pseudomonadota</taxon>
        <taxon>Alphaproteobacteria</taxon>
        <taxon>Sphingomonadales</taxon>
        <taxon>Sphingomonadaceae</taxon>
        <taxon>Sphingomonas</taxon>
    </lineage>
</organism>
<evidence type="ECO:0000313" key="1">
    <source>
        <dbReference type="EMBL" id="QNQ09289.1"/>
    </source>
</evidence>
<dbReference type="EMBL" id="CP061038">
    <property type="protein sequence ID" value="QNQ09289.1"/>
    <property type="molecule type" value="Genomic_DNA"/>
</dbReference>
<dbReference type="RefSeq" id="WP_187761606.1">
    <property type="nucleotide sequence ID" value="NZ_CP061038.1"/>
</dbReference>
<sequence>MADEADLAAEIEAEHLARGIAAARQPIPEGKAGECDGCGEDMGRLVNGKCGYCRDGRRRPPAMFRGPPPEQDA</sequence>
<dbReference type="Proteomes" id="UP000516148">
    <property type="component" value="Chromosome"/>
</dbReference>
<accession>A0A7H0LHY6</accession>